<organism evidence="3 4">
    <name type="scientific">Parasulfuritortus cantonensis</name>
    <dbReference type="NCBI Taxonomy" id="2528202"/>
    <lineage>
        <taxon>Bacteria</taxon>
        <taxon>Pseudomonadati</taxon>
        <taxon>Pseudomonadota</taxon>
        <taxon>Betaproteobacteria</taxon>
        <taxon>Nitrosomonadales</taxon>
        <taxon>Thiobacillaceae</taxon>
        <taxon>Parasulfuritortus</taxon>
    </lineage>
</organism>
<accession>A0A4V2NWR6</accession>
<evidence type="ECO:0000256" key="1">
    <source>
        <dbReference type="ARBA" id="ARBA00022676"/>
    </source>
</evidence>
<dbReference type="GO" id="GO:0008713">
    <property type="term" value="F:ADP-heptose-lipopolysaccharide heptosyltransferase activity"/>
    <property type="evidence" value="ECO:0007669"/>
    <property type="project" value="TreeGrafter"/>
</dbReference>
<dbReference type="RefSeq" id="WP_131444712.1">
    <property type="nucleotide sequence ID" value="NZ_SJZB01000011.1"/>
</dbReference>
<dbReference type="GO" id="GO:0009244">
    <property type="term" value="P:lipopolysaccharide core region biosynthetic process"/>
    <property type="evidence" value="ECO:0007669"/>
    <property type="project" value="TreeGrafter"/>
</dbReference>
<reference evidence="3 4" key="1">
    <citation type="submission" date="2019-03" db="EMBL/GenBank/DDBJ databases">
        <title>Genome sequence of Thiobacillaceae bacterium LSR1, a sulfur-oxidizing bacterium isolated from freshwater sediment.</title>
        <authorList>
            <person name="Li S."/>
        </authorList>
    </citation>
    <scope>NUCLEOTIDE SEQUENCE [LARGE SCALE GENOMIC DNA]</scope>
    <source>
        <strain evidence="3 4">LSR1</strain>
    </source>
</reference>
<protein>
    <submittedName>
        <fullName evidence="3">Lipopolysaccharide heptosyltransferase family protein</fullName>
    </submittedName>
</protein>
<dbReference type="SUPFAM" id="SSF53756">
    <property type="entry name" value="UDP-Glycosyltransferase/glycogen phosphorylase"/>
    <property type="match status" value="1"/>
</dbReference>
<dbReference type="InterPro" id="IPR002201">
    <property type="entry name" value="Glyco_trans_9"/>
</dbReference>
<dbReference type="GO" id="GO:0005829">
    <property type="term" value="C:cytosol"/>
    <property type="evidence" value="ECO:0007669"/>
    <property type="project" value="TreeGrafter"/>
</dbReference>
<dbReference type="Pfam" id="PF01075">
    <property type="entry name" value="Glyco_transf_9"/>
    <property type="match status" value="1"/>
</dbReference>
<sequence length="312" mass="33532">MAADLGVPSRVLIVRLSAIGDVILASGLIPMLKAAWPGVEIAWLTEEANAGLLRHNPRLSRLYTLPRGRWAKLWREGRYLAVLGELRDLVRRLRAARFDLVLDTQGLLKSGVLARASGARQRIGLGSKEGSRLLMTRVVSRAVTSHLPGKEYRALGRALGLDERAYRLDVVPGAEDQAAAAALCAESGLTAGFAVFCPFTTRPQKHWFDERWIELARLFQAEFGVPVAWLGGPGDRGHAEALAAAGGGVCLAGRTSLAVAAALIGRARLLVGVDTGLTHLGLAMARPTLALFGSTRPYLEPDAPRARVLYEP</sequence>
<keyword evidence="2 3" id="KW-0808">Transferase</keyword>
<dbReference type="AlphaFoldDB" id="A0A4V2NWR6"/>
<dbReference type="CDD" id="cd03789">
    <property type="entry name" value="GT9_LPS_heptosyltransferase"/>
    <property type="match status" value="1"/>
</dbReference>
<evidence type="ECO:0000313" key="4">
    <source>
        <dbReference type="Proteomes" id="UP000295443"/>
    </source>
</evidence>
<name>A0A4V2NWR6_9PROT</name>
<keyword evidence="1" id="KW-0328">Glycosyltransferase</keyword>
<keyword evidence="4" id="KW-1185">Reference proteome</keyword>
<dbReference type="PANTHER" id="PTHR30160">
    <property type="entry name" value="TETRAACYLDISACCHARIDE 4'-KINASE-RELATED"/>
    <property type="match status" value="1"/>
</dbReference>
<evidence type="ECO:0000256" key="2">
    <source>
        <dbReference type="ARBA" id="ARBA00022679"/>
    </source>
</evidence>
<feature type="non-terminal residue" evidence="3">
    <location>
        <position position="312"/>
    </location>
</feature>
<comment type="caution">
    <text evidence="3">The sequence shown here is derived from an EMBL/GenBank/DDBJ whole genome shotgun (WGS) entry which is preliminary data.</text>
</comment>
<proteinExistence type="predicted"/>
<dbReference type="Proteomes" id="UP000295443">
    <property type="component" value="Unassembled WGS sequence"/>
</dbReference>
<gene>
    <name evidence="3" type="ORF">EZJ19_02405</name>
</gene>
<dbReference type="Gene3D" id="3.40.50.2000">
    <property type="entry name" value="Glycogen Phosphorylase B"/>
    <property type="match status" value="2"/>
</dbReference>
<dbReference type="InterPro" id="IPR051199">
    <property type="entry name" value="LPS_LOS_Heptosyltrfase"/>
</dbReference>
<dbReference type="OrthoDB" id="9767552at2"/>
<evidence type="ECO:0000313" key="3">
    <source>
        <dbReference type="EMBL" id="TCJ18382.1"/>
    </source>
</evidence>
<dbReference type="PANTHER" id="PTHR30160:SF19">
    <property type="entry name" value="LIPOPOLYSACCHARIDE HEPTOSYLTRANSFERASE 1"/>
    <property type="match status" value="1"/>
</dbReference>
<dbReference type="EMBL" id="SJZB01000011">
    <property type="protein sequence ID" value="TCJ18382.1"/>
    <property type="molecule type" value="Genomic_DNA"/>
</dbReference>